<sequence>MVVSTLRSFISLEENVWRQFDPPPENSLQKTGTKEDLQCKALMYNTNCFLLLLTPSPALPNYSAGCVCVFPVGLNMPDGQGYLHRRRVFADPSEEDPIFCSWYSVVYT</sequence>
<evidence type="ECO:0000313" key="1">
    <source>
        <dbReference type="EMBL" id="GBM47428.1"/>
    </source>
</evidence>
<proteinExistence type="predicted"/>
<name>A0A4Y2G452_ARAVE</name>
<organism evidence="1 2">
    <name type="scientific">Araneus ventricosus</name>
    <name type="common">Orbweaver spider</name>
    <name type="synonym">Epeira ventricosa</name>
    <dbReference type="NCBI Taxonomy" id="182803"/>
    <lineage>
        <taxon>Eukaryota</taxon>
        <taxon>Metazoa</taxon>
        <taxon>Ecdysozoa</taxon>
        <taxon>Arthropoda</taxon>
        <taxon>Chelicerata</taxon>
        <taxon>Arachnida</taxon>
        <taxon>Araneae</taxon>
        <taxon>Araneomorphae</taxon>
        <taxon>Entelegynae</taxon>
        <taxon>Araneoidea</taxon>
        <taxon>Araneidae</taxon>
        <taxon>Araneus</taxon>
    </lineage>
</organism>
<accession>A0A4Y2G452</accession>
<protein>
    <submittedName>
        <fullName evidence="1">Uncharacterized protein</fullName>
    </submittedName>
</protein>
<dbReference type="EMBL" id="BGPR01001179">
    <property type="protein sequence ID" value="GBM47428.1"/>
    <property type="molecule type" value="Genomic_DNA"/>
</dbReference>
<comment type="caution">
    <text evidence="1">The sequence shown here is derived from an EMBL/GenBank/DDBJ whole genome shotgun (WGS) entry which is preliminary data.</text>
</comment>
<dbReference type="Proteomes" id="UP000499080">
    <property type="component" value="Unassembled WGS sequence"/>
</dbReference>
<gene>
    <name evidence="1" type="ORF">AVEN_175607_1</name>
</gene>
<reference evidence="1 2" key="1">
    <citation type="journal article" date="2019" name="Sci. Rep.">
        <title>Orb-weaving spider Araneus ventricosus genome elucidates the spidroin gene catalogue.</title>
        <authorList>
            <person name="Kono N."/>
            <person name="Nakamura H."/>
            <person name="Ohtoshi R."/>
            <person name="Moran D.A.P."/>
            <person name="Shinohara A."/>
            <person name="Yoshida Y."/>
            <person name="Fujiwara M."/>
            <person name="Mori M."/>
            <person name="Tomita M."/>
            <person name="Arakawa K."/>
        </authorList>
    </citation>
    <scope>NUCLEOTIDE SEQUENCE [LARGE SCALE GENOMIC DNA]</scope>
</reference>
<keyword evidence="2" id="KW-1185">Reference proteome</keyword>
<evidence type="ECO:0000313" key="2">
    <source>
        <dbReference type="Proteomes" id="UP000499080"/>
    </source>
</evidence>
<dbReference type="AlphaFoldDB" id="A0A4Y2G452"/>